<dbReference type="AlphaFoldDB" id="A0AAV7S3R6"/>
<evidence type="ECO:0000313" key="2">
    <source>
        <dbReference type="EMBL" id="KAJ1159267.1"/>
    </source>
</evidence>
<organism evidence="2 3">
    <name type="scientific">Pleurodeles waltl</name>
    <name type="common">Iberian ribbed newt</name>
    <dbReference type="NCBI Taxonomy" id="8319"/>
    <lineage>
        <taxon>Eukaryota</taxon>
        <taxon>Metazoa</taxon>
        <taxon>Chordata</taxon>
        <taxon>Craniata</taxon>
        <taxon>Vertebrata</taxon>
        <taxon>Euteleostomi</taxon>
        <taxon>Amphibia</taxon>
        <taxon>Batrachia</taxon>
        <taxon>Caudata</taxon>
        <taxon>Salamandroidea</taxon>
        <taxon>Salamandridae</taxon>
        <taxon>Pleurodelinae</taxon>
        <taxon>Pleurodeles</taxon>
    </lineage>
</organism>
<keyword evidence="3" id="KW-1185">Reference proteome</keyword>
<reference evidence="2" key="1">
    <citation type="journal article" date="2022" name="bioRxiv">
        <title>Sequencing and chromosome-scale assembly of the giantPleurodeles waltlgenome.</title>
        <authorList>
            <person name="Brown T."/>
            <person name="Elewa A."/>
            <person name="Iarovenko S."/>
            <person name="Subramanian E."/>
            <person name="Araus A.J."/>
            <person name="Petzold A."/>
            <person name="Susuki M."/>
            <person name="Suzuki K.-i.T."/>
            <person name="Hayashi T."/>
            <person name="Toyoda A."/>
            <person name="Oliveira C."/>
            <person name="Osipova E."/>
            <person name="Leigh N.D."/>
            <person name="Simon A."/>
            <person name="Yun M.H."/>
        </authorList>
    </citation>
    <scope>NUCLEOTIDE SEQUENCE</scope>
    <source>
        <strain evidence="2">20211129_DDA</strain>
        <tissue evidence="2">Liver</tissue>
    </source>
</reference>
<proteinExistence type="predicted"/>
<gene>
    <name evidence="2" type="ORF">NDU88_011934</name>
</gene>
<sequence length="180" mass="20666">MTPRDPPRALLEAARGVRVPEAPAQPHDTRDPPGLYWRQQEVSEYPRHLLSLMTPRDPPGLYWRQQEVSEYPRHLLSLMTPETPPGLYWRQQEVSEYPRHLLSLMTPRDPPQALLEAARGVRVPEAPAQPHDTPRPPGIYWRQQEVSEYPRHLLSLMTPRDPPRALLEATRGVRGTCSAS</sequence>
<evidence type="ECO:0000256" key="1">
    <source>
        <dbReference type="SAM" id="MobiDB-lite"/>
    </source>
</evidence>
<protein>
    <submittedName>
        <fullName evidence="2">Uncharacterized protein</fullName>
    </submittedName>
</protein>
<dbReference type="EMBL" id="JANPWB010000009">
    <property type="protein sequence ID" value="KAJ1159267.1"/>
    <property type="molecule type" value="Genomic_DNA"/>
</dbReference>
<dbReference type="Proteomes" id="UP001066276">
    <property type="component" value="Chromosome 5"/>
</dbReference>
<comment type="caution">
    <text evidence="2">The sequence shown here is derived from an EMBL/GenBank/DDBJ whole genome shotgun (WGS) entry which is preliminary data.</text>
</comment>
<name>A0AAV7S3R6_PLEWA</name>
<evidence type="ECO:0000313" key="3">
    <source>
        <dbReference type="Proteomes" id="UP001066276"/>
    </source>
</evidence>
<accession>A0AAV7S3R6</accession>
<feature type="region of interest" description="Disordered" evidence="1">
    <location>
        <begin position="14"/>
        <end position="34"/>
    </location>
</feature>